<dbReference type="EMBL" id="FRYL01000006">
    <property type="protein sequence ID" value="SHO80383.1"/>
    <property type="molecule type" value="Genomic_DNA"/>
</dbReference>
<evidence type="ECO:0000256" key="9">
    <source>
        <dbReference type="ARBA" id="ARBA00049563"/>
    </source>
</evidence>
<dbReference type="EC" id="2.5.1.75" evidence="3"/>
<dbReference type="PANTHER" id="PTHR11088">
    <property type="entry name" value="TRNA DIMETHYLALLYLTRANSFERASE"/>
    <property type="match status" value="1"/>
</dbReference>
<evidence type="ECO:0000256" key="2">
    <source>
        <dbReference type="ARBA" id="ARBA00005842"/>
    </source>
</evidence>
<dbReference type="GO" id="GO:0006400">
    <property type="term" value="P:tRNA modification"/>
    <property type="evidence" value="ECO:0007669"/>
    <property type="project" value="TreeGrafter"/>
</dbReference>
<reference evidence="10" key="1">
    <citation type="submission" date="2016-10" db="EMBL/GenBank/DDBJ databases">
        <authorList>
            <person name="de Groot N.N."/>
        </authorList>
    </citation>
    <scope>NUCLEOTIDE SEQUENCE</scope>
</reference>
<evidence type="ECO:0000256" key="4">
    <source>
        <dbReference type="ARBA" id="ARBA00022679"/>
    </source>
</evidence>
<protein>
    <recommendedName>
        <fullName evidence="3">tRNA dimethylallyltransferase</fullName>
        <ecNumber evidence="3">2.5.1.75</ecNumber>
    </recommendedName>
</protein>
<organism evidence="10">
    <name type="scientific">hydrothermal vent metagenome</name>
    <dbReference type="NCBI Taxonomy" id="652676"/>
    <lineage>
        <taxon>unclassified sequences</taxon>
        <taxon>metagenomes</taxon>
        <taxon>ecological metagenomes</taxon>
    </lineage>
</organism>
<evidence type="ECO:0000256" key="5">
    <source>
        <dbReference type="ARBA" id="ARBA00022694"/>
    </source>
</evidence>
<dbReference type="HAMAP" id="MF_00185">
    <property type="entry name" value="IPP_trans"/>
    <property type="match status" value="1"/>
</dbReference>
<keyword evidence="7" id="KW-0067">ATP-binding</keyword>
<gene>
    <name evidence="10" type="ORF">MNB_SV-15-1157</name>
</gene>
<keyword evidence="6" id="KW-0547">Nucleotide-binding</keyword>
<dbReference type="PANTHER" id="PTHR11088:SF60">
    <property type="entry name" value="TRNA DIMETHYLALLYLTRANSFERASE"/>
    <property type="match status" value="1"/>
</dbReference>
<dbReference type="InterPro" id="IPR027417">
    <property type="entry name" value="P-loop_NTPase"/>
</dbReference>
<dbReference type="GO" id="GO:0005524">
    <property type="term" value="F:ATP binding"/>
    <property type="evidence" value="ECO:0007669"/>
    <property type="project" value="UniProtKB-KW"/>
</dbReference>
<dbReference type="SUPFAM" id="SSF52540">
    <property type="entry name" value="P-loop containing nucleoside triphosphate hydrolases"/>
    <property type="match status" value="2"/>
</dbReference>
<evidence type="ECO:0000313" key="10">
    <source>
        <dbReference type="EMBL" id="SHO80383.1"/>
    </source>
</evidence>
<evidence type="ECO:0000256" key="8">
    <source>
        <dbReference type="ARBA" id="ARBA00022842"/>
    </source>
</evidence>
<name>A0A1W1EHN9_9ZZZZ</name>
<comment type="similarity">
    <text evidence="2">Belongs to the IPP transferase family.</text>
</comment>
<dbReference type="Gene3D" id="1.10.20.140">
    <property type="match status" value="1"/>
</dbReference>
<comment type="catalytic activity">
    <reaction evidence="9">
        <text>adenosine(37) in tRNA + dimethylallyl diphosphate = N(6)-dimethylallyladenosine(37) in tRNA + diphosphate</text>
        <dbReference type="Rhea" id="RHEA:26482"/>
        <dbReference type="Rhea" id="RHEA-COMP:10162"/>
        <dbReference type="Rhea" id="RHEA-COMP:10375"/>
        <dbReference type="ChEBI" id="CHEBI:33019"/>
        <dbReference type="ChEBI" id="CHEBI:57623"/>
        <dbReference type="ChEBI" id="CHEBI:74411"/>
        <dbReference type="ChEBI" id="CHEBI:74415"/>
        <dbReference type="EC" id="2.5.1.75"/>
    </reaction>
</comment>
<dbReference type="Pfam" id="PF01715">
    <property type="entry name" value="IPPT"/>
    <property type="match status" value="1"/>
</dbReference>
<dbReference type="NCBIfam" id="TIGR00174">
    <property type="entry name" value="miaA"/>
    <property type="match status" value="1"/>
</dbReference>
<evidence type="ECO:0000256" key="3">
    <source>
        <dbReference type="ARBA" id="ARBA00012665"/>
    </source>
</evidence>
<dbReference type="GO" id="GO:0052381">
    <property type="term" value="F:tRNA dimethylallyltransferase activity"/>
    <property type="evidence" value="ECO:0007669"/>
    <property type="project" value="UniProtKB-EC"/>
</dbReference>
<dbReference type="InterPro" id="IPR039657">
    <property type="entry name" value="Dimethylallyltransferase"/>
</dbReference>
<evidence type="ECO:0000256" key="7">
    <source>
        <dbReference type="ARBA" id="ARBA00022840"/>
    </source>
</evidence>
<keyword evidence="8" id="KW-0460">Magnesium</keyword>
<evidence type="ECO:0000256" key="1">
    <source>
        <dbReference type="ARBA" id="ARBA00001946"/>
    </source>
</evidence>
<accession>A0A1W1EHN9</accession>
<comment type="cofactor">
    <cofactor evidence="1">
        <name>Mg(2+)</name>
        <dbReference type="ChEBI" id="CHEBI:18420"/>
    </cofactor>
</comment>
<dbReference type="Gene3D" id="3.40.50.300">
    <property type="entry name" value="P-loop containing nucleotide triphosphate hydrolases"/>
    <property type="match status" value="1"/>
</dbReference>
<keyword evidence="4 10" id="KW-0808">Transferase</keyword>
<dbReference type="AlphaFoldDB" id="A0A1W1EHN9"/>
<sequence length="294" mass="33889">MIKQIAIIGATASGKSGASIKLAKKFDGYILSLDSLSIYKEIDIASAKPTIEEREGIKHFGIDEIYPNQPFSVNSFIDIYKKAYSEATKDNKALIIVGGSSFYLKMLIDGLSYLPKISNNTIKQTQEALKDLSKSYKMLYNIDSNYMKDIKSNDRYRIEKALNIYYQTNTTPTQYFRDNPPTPIIKNSIPIYEIQTQREILRERIRERTYQMIDNGLIDEVAYLEKKYLREPNPMKSIGVKEVIEYLDGNYSKDEMIEKIIINTSKLAKRQVTFNQSQFSDKTSLSLDEIKRIK</sequence>
<proteinExistence type="inferred from homology"/>
<evidence type="ECO:0000256" key="6">
    <source>
        <dbReference type="ARBA" id="ARBA00022741"/>
    </source>
</evidence>
<keyword evidence="5" id="KW-0819">tRNA processing</keyword>
<dbReference type="InterPro" id="IPR018022">
    <property type="entry name" value="IPT"/>
</dbReference>